<accession>A0ABT3YDS4</accession>
<keyword evidence="3" id="KW-1185">Reference proteome</keyword>
<comment type="caution">
    <text evidence="2">The sequence shown here is derived from an EMBL/GenBank/DDBJ whole genome shotgun (WGS) entry which is preliminary data.</text>
</comment>
<evidence type="ECO:0000313" key="3">
    <source>
        <dbReference type="Proteomes" id="UP001081283"/>
    </source>
</evidence>
<feature type="signal peptide" evidence="1">
    <location>
        <begin position="1"/>
        <end position="20"/>
    </location>
</feature>
<reference evidence="2" key="1">
    <citation type="submission" date="2022-10" db="EMBL/GenBank/DDBJ databases">
        <title>Hoeflea sp. J2-29, isolated from marine algae.</title>
        <authorList>
            <person name="Kristyanto S."/>
            <person name="Kim J.M."/>
            <person name="Jeon C.O."/>
        </authorList>
    </citation>
    <scope>NUCLEOTIDE SEQUENCE</scope>
    <source>
        <strain evidence="2">J2-29</strain>
    </source>
</reference>
<gene>
    <name evidence="2" type="ORF">OEG82_08425</name>
</gene>
<dbReference type="RefSeq" id="WP_267611985.1">
    <property type="nucleotide sequence ID" value="NZ_JAOVZQ010000001.1"/>
</dbReference>
<name>A0ABT3YDS4_9HYPH</name>
<keyword evidence="1" id="KW-0732">Signal</keyword>
<organism evidence="2 3">
    <name type="scientific">Hoeflea ulvae</name>
    <dbReference type="NCBI Taxonomy" id="2983764"/>
    <lineage>
        <taxon>Bacteria</taxon>
        <taxon>Pseudomonadati</taxon>
        <taxon>Pseudomonadota</taxon>
        <taxon>Alphaproteobacteria</taxon>
        <taxon>Hyphomicrobiales</taxon>
        <taxon>Rhizobiaceae</taxon>
        <taxon>Hoeflea</taxon>
    </lineage>
</organism>
<protein>
    <submittedName>
        <fullName evidence="2">Uncharacterized protein</fullName>
    </submittedName>
</protein>
<dbReference type="EMBL" id="JAOVZQ010000001">
    <property type="protein sequence ID" value="MCY0094044.1"/>
    <property type="molecule type" value="Genomic_DNA"/>
</dbReference>
<sequence>MFRLVSAFGLLAAMASVAVAEPGQFATPQIDVTPQENGYNIVGRLVGLSDATVSSTLAIEKRARRAP</sequence>
<dbReference type="Proteomes" id="UP001081283">
    <property type="component" value="Unassembled WGS sequence"/>
</dbReference>
<proteinExistence type="predicted"/>
<feature type="chain" id="PRO_5045132767" evidence="1">
    <location>
        <begin position="21"/>
        <end position="67"/>
    </location>
</feature>
<evidence type="ECO:0000256" key="1">
    <source>
        <dbReference type="SAM" id="SignalP"/>
    </source>
</evidence>
<evidence type="ECO:0000313" key="2">
    <source>
        <dbReference type="EMBL" id="MCY0094044.1"/>
    </source>
</evidence>